<gene>
    <name evidence="1" type="ORF">FHR96_003783</name>
</gene>
<dbReference type="EMBL" id="JACHXM010000028">
    <property type="protein sequence ID" value="MBB3142878.1"/>
    <property type="molecule type" value="Genomic_DNA"/>
</dbReference>
<dbReference type="InterPro" id="IPR045615">
    <property type="entry name" value="DUF6447"/>
</dbReference>
<name>A0A7W5G6S4_9GAMM</name>
<reference evidence="1 2" key="1">
    <citation type="submission" date="2020-08" db="EMBL/GenBank/DDBJ databases">
        <title>Genomic Encyclopedia of Type Strains, Phase III (KMG-III): the genomes of soil and plant-associated and newly described type strains.</title>
        <authorList>
            <person name="Whitman W."/>
        </authorList>
    </citation>
    <scope>NUCLEOTIDE SEQUENCE [LARGE SCALE GENOMIC DNA]</scope>
    <source>
        <strain evidence="1 2">CECT 5995</strain>
    </source>
</reference>
<dbReference type="Pfam" id="PF20045">
    <property type="entry name" value="DUF6447"/>
    <property type="match status" value="1"/>
</dbReference>
<accession>A0A7W5G6S4</accession>
<evidence type="ECO:0000313" key="1">
    <source>
        <dbReference type="EMBL" id="MBB3142878.1"/>
    </source>
</evidence>
<dbReference type="Proteomes" id="UP000525987">
    <property type="component" value="Unassembled WGS sequence"/>
</dbReference>
<proteinExistence type="predicted"/>
<protein>
    <submittedName>
        <fullName evidence="1">Uncharacterized protein</fullName>
    </submittedName>
</protein>
<dbReference type="AlphaFoldDB" id="A0A7W5G6S4"/>
<keyword evidence="2" id="KW-1185">Reference proteome</keyword>
<organism evidence="1 2">
    <name type="scientific">Halomonas organivorans</name>
    <dbReference type="NCBI Taxonomy" id="257772"/>
    <lineage>
        <taxon>Bacteria</taxon>
        <taxon>Pseudomonadati</taxon>
        <taxon>Pseudomonadota</taxon>
        <taxon>Gammaproteobacteria</taxon>
        <taxon>Oceanospirillales</taxon>
        <taxon>Halomonadaceae</taxon>
        <taxon>Halomonas</taxon>
    </lineage>
</organism>
<evidence type="ECO:0000313" key="2">
    <source>
        <dbReference type="Proteomes" id="UP000525987"/>
    </source>
</evidence>
<comment type="caution">
    <text evidence="1">The sequence shown here is derived from an EMBL/GenBank/DDBJ whole genome shotgun (WGS) entry which is preliminary data.</text>
</comment>
<dbReference type="RefSeq" id="WP_183389236.1">
    <property type="nucleotide sequence ID" value="NZ_JACHXM010000028.1"/>
</dbReference>
<sequence>MAKEDNPAITIDGKEYPLSELSDEAKSQVGNLRVTDQEITRLEQQLAIHRTARNTYSRALAEALPDATEAK</sequence>